<proteinExistence type="predicted"/>
<evidence type="ECO:0000313" key="4">
    <source>
        <dbReference type="Proteomes" id="UP001055336"/>
    </source>
</evidence>
<gene>
    <name evidence="3" type="ORF">MKK62_17350</name>
</gene>
<dbReference type="InterPro" id="IPR036689">
    <property type="entry name" value="ESAT-6-like_sf"/>
</dbReference>
<name>A0ABY3VFK7_9MYCO</name>
<sequence>MAPLTPADVKRWDADAIHAVFQTATNRAATLQTLGDSLQQVHNNLSEWHGEAGDAFRADIGKTRRDIEADGQESRQVAGAVSRAEADVRAVKSELDGIEQTAESYGFSITPDWRIDAGVGAIGFDEVTLVAEEQLLQEQLDACKQHAHNADQELANAVRAAVGEPPTSAGAPGAGAPAPGSTAGATSGKPKTWQDMLLPGGPASPEPGADPTKGPPVPAGAGGPPSLQDLMLGRGQPADQKPPPGDPLGMLSQLKPPVVPPQRLNPADIESFKALARKSMIADGVPPDQIESRLNDVVARTQQWMDAGMPHYEAPQPPKPPPPGFGEGFGDRWNSSITGIQDLVGANGLDKMGDAWSGMAKGLGQKAEEALVFGPAAPFVDAVGEVKSFADNPSYYLGERAADGALSAPAMMFGGTGAAVEAGLPAQVVTEGGAPLAVMRGWDPLGGMSWDDFATHFGTPETRAWPGNDGFPAGYELQPAHLPEGTIIDRFGSEYGRYLAPDGTPFADRALPPESSGGDYNRYMVTGKGLPPGWQIVEGPVEPFYGQTPSPGTLQYMIQGPEGVTPTVQELVRLGILDNYGPRLGR</sequence>
<keyword evidence="4" id="KW-1185">Reference proteome</keyword>
<feature type="compositionally biased region" description="Low complexity" evidence="1">
    <location>
        <begin position="165"/>
        <end position="188"/>
    </location>
</feature>
<evidence type="ECO:0000256" key="1">
    <source>
        <dbReference type="SAM" id="MobiDB-lite"/>
    </source>
</evidence>
<organism evidence="3 4">
    <name type="scientific">Mycobacterium paraterrae</name>
    <dbReference type="NCBI Taxonomy" id="577492"/>
    <lineage>
        <taxon>Bacteria</taxon>
        <taxon>Bacillati</taxon>
        <taxon>Actinomycetota</taxon>
        <taxon>Actinomycetes</taxon>
        <taxon>Mycobacteriales</taxon>
        <taxon>Mycobacteriaceae</taxon>
        <taxon>Mycobacterium</taxon>
    </lineage>
</organism>
<protein>
    <submittedName>
        <fullName evidence="3">Glycohydrolase toxin TNT-related protein</fullName>
    </submittedName>
</protein>
<accession>A0ABY3VFK7</accession>
<feature type="region of interest" description="Disordered" evidence="1">
    <location>
        <begin position="313"/>
        <end position="332"/>
    </location>
</feature>
<evidence type="ECO:0000313" key="3">
    <source>
        <dbReference type="EMBL" id="UMB68202.1"/>
    </source>
</evidence>
<dbReference type="InterPro" id="IPR025331">
    <property type="entry name" value="TNT"/>
</dbReference>
<dbReference type="Proteomes" id="UP001055336">
    <property type="component" value="Chromosome"/>
</dbReference>
<feature type="compositionally biased region" description="Pro residues" evidence="1">
    <location>
        <begin position="315"/>
        <end position="324"/>
    </location>
</feature>
<dbReference type="SUPFAM" id="SSF140453">
    <property type="entry name" value="EsxAB dimer-like"/>
    <property type="match status" value="1"/>
</dbReference>
<feature type="region of interest" description="Disordered" evidence="1">
    <location>
        <begin position="163"/>
        <end position="265"/>
    </location>
</feature>
<dbReference type="RefSeq" id="WP_240258664.1">
    <property type="nucleotide sequence ID" value="NZ_CP092488.2"/>
</dbReference>
<dbReference type="EMBL" id="CP092488">
    <property type="protein sequence ID" value="UMB68202.1"/>
    <property type="molecule type" value="Genomic_DNA"/>
</dbReference>
<feature type="domain" description="TNT" evidence="2">
    <location>
        <begin position="482"/>
        <end position="578"/>
    </location>
</feature>
<dbReference type="Pfam" id="PF14021">
    <property type="entry name" value="TNT"/>
    <property type="match status" value="1"/>
</dbReference>
<evidence type="ECO:0000259" key="2">
    <source>
        <dbReference type="Pfam" id="PF14021"/>
    </source>
</evidence>
<reference evidence="3" key="1">
    <citation type="submission" date="2022-08" db="EMBL/GenBank/DDBJ databases">
        <title>Whole genome sequencing of non-tuberculosis mycobacteria type-strains.</title>
        <authorList>
            <person name="Igarashi Y."/>
            <person name="Osugi A."/>
            <person name="Mitarai S."/>
        </authorList>
    </citation>
    <scope>NUCLEOTIDE SEQUENCE</scope>
    <source>
        <strain evidence="3">DSM 45127</strain>
    </source>
</reference>